<dbReference type="RefSeq" id="WP_090440313.1">
    <property type="nucleotide sequence ID" value="NZ_FOHU01000003.1"/>
</dbReference>
<dbReference type="OrthoDB" id="1957243at2"/>
<organism evidence="1 2">
    <name type="scientific">Natronincola peptidivorans</name>
    <dbReference type="NCBI Taxonomy" id="426128"/>
    <lineage>
        <taxon>Bacteria</taxon>
        <taxon>Bacillati</taxon>
        <taxon>Bacillota</taxon>
        <taxon>Clostridia</taxon>
        <taxon>Peptostreptococcales</taxon>
        <taxon>Natronincolaceae</taxon>
        <taxon>Natronincola</taxon>
    </lineage>
</organism>
<evidence type="ECO:0000313" key="1">
    <source>
        <dbReference type="EMBL" id="SES96362.1"/>
    </source>
</evidence>
<keyword evidence="2" id="KW-1185">Reference proteome</keyword>
<dbReference type="AlphaFoldDB" id="A0A1I0APM3"/>
<gene>
    <name evidence="1" type="ORF">SAMN05660297_01028</name>
</gene>
<proteinExistence type="predicted"/>
<sequence length="66" mass="7487">MLSNKIKAVEKNKTSQSPSINYTKNLKLVKNIDGESTSFSIGYEFQKANCNLNYWGAGPMDKDFMF</sequence>
<protein>
    <submittedName>
        <fullName evidence="1">Uncharacterized protein</fullName>
    </submittedName>
</protein>
<reference evidence="1 2" key="1">
    <citation type="submission" date="2016-10" db="EMBL/GenBank/DDBJ databases">
        <authorList>
            <person name="de Groot N.N."/>
        </authorList>
    </citation>
    <scope>NUCLEOTIDE SEQUENCE [LARGE SCALE GENOMIC DNA]</scope>
    <source>
        <strain evidence="1 2">DSM 18979</strain>
    </source>
</reference>
<dbReference type="EMBL" id="FOHU01000003">
    <property type="protein sequence ID" value="SES96362.1"/>
    <property type="molecule type" value="Genomic_DNA"/>
</dbReference>
<name>A0A1I0APM3_9FIRM</name>
<evidence type="ECO:0000313" key="2">
    <source>
        <dbReference type="Proteomes" id="UP000199568"/>
    </source>
</evidence>
<accession>A0A1I0APM3</accession>
<dbReference type="Proteomes" id="UP000199568">
    <property type="component" value="Unassembled WGS sequence"/>
</dbReference>